<proteinExistence type="inferred from homology"/>
<feature type="transmembrane region" description="Helical" evidence="8">
    <location>
        <begin position="420"/>
        <end position="439"/>
    </location>
</feature>
<sequence length="511" mass="56198">MELYSDTVDQEEEETSEAPEAPHENEKQRICCKCSGFQQNQRARGLATIGAARGSLLGANIFISTSLLYLASEEAGCIDENDMAIDCDNKVYGFQPSSLITNIAVISGILAAIANPIIGAVVDHTDYRHSVGLYSCIAIVAIQVIQIYTVSSTWFPMAILQAFAAFLYQIVITITFAYLPEIAFEVGEKAVQNISPKLTMVQFGTQGLLMVTVIVISLGVSADDVLTAQISQGINVIFVIVSFGYGWLKFLPKVEAKRVLPEGRSLWTAGFTQLFHTARHINTHYKRSIRWFFVALCFAEAGASAFAVCSITFMNQVLKMSGTESGIVFFIVLVFVVPGAKLSEFVVTRTNYNTCWRLNMAYFSVTTVVGVWIMKDESDKFKAYILAIFWGIALGWFYATQSGFFAVLVPQEQATEMAGIFNFSSRIIAWLPPLVFSALNEAGIALTYGVMHLVVYFVIAIGFLSLMQSWEKVLAESHGLDDSSKSAEGNTEEENDAASVGDFERQEVISP</sequence>
<evidence type="ECO:0000256" key="4">
    <source>
        <dbReference type="ARBA" id="ARBA00022692"/>
    </source>
</evidence>
<evidence type="ECO:0008006" key="11">
    <source>
        <dbReference type="Google" id="ProtNLM"/>
    </source>
</evidence>
<feature type="compositionally biased region" description="Acidic residues" evidence="7">
    <location>
        <begin position="8"/>
        <end position="17"/>
    </location>
</feature>
<keyword evidence="4 8" id="KW-0812">Transmembrane</keyword>
<keyword evidence="10" id="KW-1185">Reference proteome</keyword>
<feature type="compositionally biased region" description="Basic and acidic residues" evidence="7">
    <location>
        <begin position="502"/>
        <end position="511"/>
    </location>
</feature>
<feature type="transmembrane region" description="Helical" evidence="8">
    <location>
        <begin position="385"/>
        <end position="408"/>
    </location>
</feature>
<feature type="transmembrane region" description="Helical" evidence="8">
    <location>
        <begin position="445"/>
        <end position="466"/>
    </location>
</feature>
<feature type="transmembrane region" description="Helical" evidence="8">
    <location>
        <begin position="131"/>
        <end position="148"/>
    </location>
</feature>
<reference evidence="9" key="1">
    <citation type="submission" date="2023-08" db="EMBL/GenBank/DDBJ databases">
        <authorList>
            <person name="Audoor S."/>
            <person name="Bilcke G."/>
        </authorList>
    </citation>
    <scope>NUCLEOTIDE SEQUENCE</scope>
</reference>
<feature type="region of interest" description="Disordered" evidence="7">
    <location>
        <begin position="480"/>
        <end position="511"/>
    </location>
</feature>
<evidence type="ECO:0000256" key="5">
    <source>
        <dbReference type="ARBA" id="ARBA00022989"/>
    </source>
</evidence>
<dbReference type="InterPro" id="IPR050495">
    <property type="entry name" value="ATG22/LtaA_families"/>
</dbReference>
<feature type="transmembrane region" description="Helical" evidence="8">
    <location>
        <begin position="291"/>
        <end position="314"/>
    </location>
</feature>
<evidence type="ECO:0000256" key="1">
    <source>
        <dbReference type="ARBA" id="ARBA00004127"/>
    </source>
</evidence>
<dbReference type="Proteomes" id="UP001295423">
    <property type="component" value="Unassembled WGS sequence"/>
</dbReference>
<feature type="transmembrane region" description="Helical" evidence="8">
    <location>
        <begin position="99"/>
        <end position="122"/>
    </location>
</feature>
<evidence type="ECO:0000256" key="8">
    <source>
        <dbReference type="SAM" id="Phobius"/>
    </source>
</evidence>
<feature type="transmembrane region" description="Helical" evidence="8">
    <location>
        <begin position="226"/>
        <end position="248"/>
    </location>
</feature>
<dbReference type="GO" id="GO:0012505">
    <property type="term" value="C:endomembrane system"/>
    <property type="evidence" value="ECO:0007669"/>
    <property type="project" value="UniProtKB-SubCell"/>
</dbReference>
<keyword evidence="6 8" id="KW-0472">Membrane</keyword>
<feature type="transmembrane region" description="Helical" evidence="8">
    <location>
        <begin position="355"/>
        <end position="373"/>
    </location>
</feature>
<dbReference type="PANTHER" id="PTHR23519">
    <property type="entry name" value="AUTOPHAGY-RELATED PROTEIN 22"/>
    <property type="match status" value="1"/>
</dbReference>
<comment type="similarity">
    <text evidence="2">Belongs to the ATG22 family.</text>
</comment>
<keyword evidence="5 8" id="KW-1133">Transmembrane helix</keyword>
<dbReference type="Gene3D" id="1.20.1250.20">
    <property type="entry name" value="MFS general substrate transporter like domains"/>
    <property type="match status" value="1"/>
</dbReference>
<comment type="subcellular location">
    <subcellularLocation>
        <location evidence="1">Endomembrane system</location>
        <topology evidence="1">Multi-pass membrane protein</topology>
    </subcellularLocation>
</comment>
<evidence type="ECO:0000256" key="2">
    <source>
        <dbReference type="ARBA" id="ARBA00006978"/>
    </source>
</evidence>
<dbReference type="CDD" id="cd06174">
    <property type="entry name" value="MFS"/>
    <property type="match status" value="1"/>
</dbReference>
<dbReference type="EMBL" id="CAKOGP040002003">
    <property type="protein sequence ID" value="CAJ1959512.1"/>
    <property type="molecule type" value="Genomic_DNA"/>
</dbReference>
<name>A0AAD2JKY4_9STRA</name>
<evidence type="ECO:0000313" key="9">
    <source>
        <dbReference type="EMBL" id="CAJ1959512.1"/>
    </source>
</evidence>
<accession>A0AAD2JKY4</accession>
<dbReference type="AlphaFoldDB" id="A0AAD2JKY4"/>
<evidence type="ECO:0000313" key="10">
    <source>
        <dbReference type="Proteomes" id="UP001295423"/>
    </source>
</evidence>
<dbReference type="Pfam" id="PF11700">
    <property type="entry name" value="ATG22"/>
    <property type="match status" value="1"/>
</dbReference>
<dbReference type="PANTHER" id="PTHR23519:SF1">
    <property type="entry name" value="AUTOPHAGY-RELATED PROTEIN 22"/>
    <property type="match status" value="1"/>
</dbReference>
<dbReference type="InterPro" id="IPR036259">
    <property type="entry name" value="MFS_trans_sf"/>
</dbReference>
<feature type="region of interest" description="Disordered" evidence="7">
    <location>
        <begin position="1"/>
        <end position="24"/>
    </location>
</feature>
<evidence type="ECO:0000256" key="3">
    <source>
        <dbReference type="ARBA" id="ARBA00022448"/>
    </source>
</evidence>
<organism evidence="9 10">
    <name type="scientific">Cylindrotheca closterium</name>
    <dbReference type="NCBI Taxonomy" id="2856"/>
    <lineage>
        <taxon>Eukaryota</taxon>
        <taxon>Sar</taxon>
        <taxon>Stramenopiles</taxon>
        <taxon>Ochrophyta</taxon>
        <taxon>Bacillariophyta</taxon>
        <taxon>Bacillariophyceae</taxon>
        <taxon>Bacillariophycidae</taxon>
        <taxon>Bacillariales</taxon>
        <taxon>Bacillariaceae</taxon>
        <taxon>Cylindrotheca</taxon>
    </lineage>
</organism>
<dbReference type="SUPFAM" id="SSF103473">
    <property type="entry name" value="MFS general substrate transporter"/>
    <property type="match status" value="1"/>
</dbReference>
<feature type="transmembrane region" description="Helical" evidence="8">
    <location>
        <begin position="200"/>
        <end position="220"/>
    </location>
</feature>
<feature type="transmembrane region" description="Helical" evidence="8">
    <location>
        <begin position="326"/>
        <end position="343"/>
    </location>
</feature>
<keyword evidence="3" id="KW-0813">Transport</keyword>
<evidence type="ECO:0000256" key="7">
    <source>
        <dbReference type="SAM" id="MobiDB-lite"/>
    </source>
</evidence>
<dbReference type="InterPro" id="IPR024671">
    <property type="entry name" value="Atg22-like"/>
</dbReference>
<feature type="transmembrane region" description="Helical" evidence="8">
    <location>
        <begin position="154"/>
        <end position="179"/>
    </location>
</feature>
<protein>
    <recommendedName>
        <fullName evidence="11">Major facilitator superfamily (MFS) profile domain-containing protein</fullName>
    </recommendedName>
</protein>
<comment type="caution">
    <text evidence="9">The sequence shown here is derived from an EMBL/GenBank/DDBJ whole genome shotgun (WGS) entry which is preliminary data.</text>
</comment>
<evidence type="ECO:0000256" key="6">
    <source>
        <dbReference type="ARBA" id="ARBA00023136"/>
    </source>
</evidence>
<gene>
    <name evidence="9" type="ORF">CYCCA115_LOCUS17933</name>
</gene>